<keyword evidence="3" id="KW-1185">Reference proteome</keyword>
<dbReference type="PANTHER" id="PTHR37915:SF3">
    <property type="match status" value="1"/>
</dbReference>
<dbReference type="EMBL" id="UYJE01008539">
    <property type="protein sequence ID" value="VDI64668.1"/>
    <property type="molecule type" value="Genomic_DNA"/>
</dbReference>
<evidence type="ECO:0000313" key="2">
    <source>
        <dbReference type="EMBL" id="VDI64668.1"/>
    </source>
</evidence>
<gene>
    <name evidence="2" type="ORF">MGAL_10B030082</name>
</gene>
<sequence length="378" mass="44114">MSMNYVGSISLMDKGDYDRGDSPAQAVLDKNARSVAQRIADETREELEKVLERVEHIYDSYENSMELIFQTQHNANMEYVNDINELEEIMKDQIKKRKYQQGLTIFIVGYENVCGQRLKLLQHVNEFFMENSKSVEEEDWFPKTPDLDLDDAAENIDQSLNKAEDLANRLGEINQEMVNWLSNYAINKASSKGKKKLEKALEKAKEDLGSLSEKLHNLQLDLEDKESKYQDLLKMLENKNLETQKYKTAAEIAKKNVTELEIDNAVMKEDLEKRKNFMKDLQRKLNRAENELSQNDMLKDIQANQISDQYQETQKKIQELQETVDKNKSKTEEVKREIEKFHETQIVAITQAHAAEVDAMKNEYEEELKKAKMTTTHR</sequence>
<evidence type="ECO:0000256" key="1">
    <source>
        <dbReference type="SAM" id="Coils"/>
    </source>
</evidence>
<reference evidence="2" key="1">
    <citation type="submission" date="2018-11" db="EMBL/GenBank/DDBJ databases">
        <authorList>
            <person name="Alioto T."/>
            <person name="Alioto T."/>
        </authorList>
    </citation>
    <scope>NUCLEOTIDE SEQUENCE</scope>
</reference>
<feature type="coiled-coil region" evidence="1">
    <location>
        <begin position="33"/>
        <end position="96"/>
    </location>
</feature>
<evidence type="ECO:0000313" key="3">
    <source>
        <dbReference type="Proteomes" id="UP000596742"/>
    </source>
</evidence>
<accession>A0A8B6GJC0</accession>
<dbReference type="OrthoDB" id="10037468at2759"/>
<proteinExistence type="predicted"/>
<comment type="caution">
    <text evidence="2">The sequence shown here is derived from an EMBL/GenBank/DDBJ whole genome shotgun (WGS) entry which is preliminary data.</text>
</comment>
<name>A0A8B6GJC0_MYTGA</name>
<protein>
    <submittedName>
        <fullName evidence="2">Uncharacterized protein</fullName>
    </submittedName>
</protein>
<dbReference type="AlphaFoldDB" id="A0A8B6GJC0"/>
<dbReference type="PANTHER" id="PTHR37915">
    <property type="match status" value="1"/>
</dbReference>
<feature type="coiled-coil region" evidence="1">
    <location>
        <begin position="149"/>
        <end position="374"/>
    </location>
</feature>
<organism evidence="2 3">
    <name type="scientific">Mytilus galloprovincialis</name>
    <name type="common">Mediterranean mussel</name>
    <dbReference type="NCBI Taxonomy" id="29158"/>
    <lineage>
        <taxon>Eukaryota</taxon>
        <taxon>Metazoa</taxon>
        <taxon>Spiralia</taxon>
        <taxon>Lophotrochozoa</taxon>
        <taxon>Mollusca</taxon>
        <taxon>Bivalvia</taxon>
        <taxon>Autobranchia</taxon>
        <taxon>Pteriomorphia</taxon>
        <taxon>Mytilida</taxon>
        <taxon>Mytiloidea</taxon>
        <taxon>Mytilidae</taxon>
        <taxon>Mytilinae</taxon>
        <taxon>Mytilus</taxon>
    </lineage>
</organism>
<dbReference type="Proteomes" id="UP000596742">
    <property type="component" value="Unassembled WGS sequence"/>
</dbReference>
<keyword evidence="1" id="KW-0175">Coiled coil</keyword>